<dbReference type="FunFam" id="1.10.418.10:FF:000038">
    <property type="entry name" value="LIM and calponin homology domains-containing protein 1"/>
    <property type="match status" value="1"/>
</dbReference>
<feature type="region of interest" description="Disordered" evidence="2">
    <location>
        <begin position="375"/>
        <end position="422"/>
    </location>
</feature>
<dbReference type="InterPro" id="IPR036872">
    <property type="entry name" value="CH_dom_sf"/>
</dbReference>
<feature type="region of interest" description="Disordered" evidence="2">
    <location>
        <begin position="661"/>
        <end position="751"/>
    </location>
</feature>
<organism evidence="5 6">
    <name type="scientific">Kryptolebias marmoratus</name>
    <name type="common">Mangrove killifish</name>
    <name type="synonym">Rivulus marmoratus</name>
    <dbReference type="NCBI Taxonomy" id="37003"/>
    <lineage>
        <taxon>Eukaryota</taxon>
        <taxon>Metazoa</taxon>
        <taxon>Chordata</taxon>
        <taxon>Craniata</taxon>
        <taxon>Vertebrata</taxon>
        <taxon>Euteleostomi</taxon>
        <taxon>Actinopterygii</taxon>
        <taxon>Neopterygii</taxon>
        <taxon>Teleostei</taxon>
        <taxon>Neoteleostei</taxon>
        <taxon>Acanthomorphata</taxon>
        <taxon>Ovalentaria</taxon>
        <taxon>Atherinomorphae</taxon>
        <taxon>Cyprinodontiformes</taxon>
        <taxon>Rivulidae</taxon>
        <taxon>Kryptolebias</taxon>
    </lineage>
</organism>
<dbReference type="SUPFAM" id="SSF47576">
    <property type="entry name" value="Calponin-homology domain, CH-domain"/>
    <property type="match status" value="1"/>
</dbReference>
<dbReference type="Pfam" id="PF00307">
    <property type="entry name" value="CH"/>
    <property type="match status" value="1"/>
</dbReference>
<dbReference type="Ensembl" id="ENSKMAT00000000264.1">
    <property type="protein sequence ID" value="ENSKMAP00000000240.1"/>
    <property type="gene ID" value="ENSKMAG00000000231.1"/>
</dbReference>
<dbReference type="SMART" id="SM00033">
    <property type="entry name" value="CH"/>
    <property type="match status" value="1"/>
</dbReference>
<name>A0A3Q2ZCE0_KRYMA</name>
<dbReference type="AlphaFoldDB" id="A0A3Q2ZCE0"/>
<feature type="domain" description="PDZ" evidence="4">
    <location>
        <begin position="758"/>
        <end position="814"/>
    </location>
</feature>
<feature type="coiled-coil region" evidence="1">
    <location>
        <begin position="964"/>
        <end position="1003"/>
    </location>
</feature>
<feature type="compositionally biased region" description="Basic and acidic residues" evidence="2">
    <location>
        <begin position="318"/>
        <end position="331"/>
    </location>
</feature>
<reference evidence="5" key="2">
    <citation type="submission" date="2025-09" db="UniProtKB">
        <authorList>
            <consortium name="Ensembl"/>
        </authorList>
    </citation>
    <scope>IDENTIFICATION</scope>
</reference>
<dbReference type="OrthoDB" id="15627at2759"/>
<dbReference type="STRING" id="37003.ENSKMAP00000000240"/>
<dbReference type="InterPro" id="IPR003096">
    <property type="entry name" value="SM22_calponin"/>
</dbReference>
<feature type="region of interest" description="Disordered" evidence="2">
    <location>
        <begin position="1087"/>
        <end position="1122"/>
    </location>
</feature>
<evidence type="ECO:0000256" key="2">
    <source>
        <dbReference type="SAM" id="MobiDB-lite"/>
    </source>
</evidence>
<dbReference type="GO" id="GO:0030155">
    <property type="term" value="P:regulation of cell adhesion"/>
    <property type="evidence" value="ECO:0007669"/>
    <property type="project" value="InterPro"/>
</dbReference>
<dbReference type="GO" id="GO:0001947">
    <property type="term" value="P:heart looping"/>
    <property type="evidence" value="ECO:0007669"/>
    <property type="project" value="Ensembl"/>
</dbReference>
<evidence type="ECO:0000259" key="4">
    <source>
        <dbReference type="PROSITE" id="PS50106"/>
    </source>
</evidence>
<keyword evidence="1" id="KW-0175">Coiled coil</keyword>
<feature type="region of interest" description="Disordered" evidence="2">
    <location>
        <begin position="1036"/>
        <end position="1071"/>
    </location>
</feature>
<dbReference type="Pfam" id="PF17820">
    <property type="entry name" value="PDZ_6"/>
    <property type="match status" value="1"/>
</dbReference>
<dbReference type="Pfam" id="PF15949">
    <property type="entry name" value="DUF4757"/>
    <property type="match status" value="1"/>
</dbReference>
<dbReference type="SUPFAM" id="SSF50156">
    <property type="entry name" value="PDZ domain-like"/>
    <property type="match status" value="1"/>
</dbReference>
<dbReference type="InterPro" id="IPR036034">
    <property type="entry name" value="PDZ_sf"/>
</dbReference>
<feature type="compositionally biased region" description="Low complexity" evidence="2">
    <location>
        <begin position="714"/>
        <end position="723"/>
    </location>
</feature>
<sequence length="1274" mass="141462">MEWRQQSSLSCADAFDEARRWIQEVTGKSFGCGDFRAALENGVLLCDLINQLKPGIIKRVNRLSTPIAGLDNVNVFLKACGKLGLNESQLFHPGDLQDLSTRVTLRRDESQRRVKNVLVTIYWLGRKAQLDPFYSGPQLNFKAFEGLLGLALSKALEEGSNVFVKDGGYKEYRSSEGELCQDITQISVGGNLEDGFESLDTRALRPNEEACGSDAEAEQMFKMDNTRLSAHQNKGGIPPPLRRKQGREGNAGASASPLPRTYEIQVRPERPVQVNPGWIWSKSLSDIPMVYPVRKVSNGNTVYNKGQDTGLARGWSQESERKRSIAAKDSEAQWQDDLTKWKNRRRSTKSELYRKSQDREHVINQMANGTMTSYETYESQGGPIKRFSRDQSPWQHSAAPRPYSTSSPSKPSSSDLRPRSRAPLAHSYATEEPKIHARGLPVGAMPTSAGSLFEEETYFASLASDRAGVTTPSLDHPFTSQTQVKSFSSQSTSQSPPEQTQPQNILTNKVSSAVLENSNTFLSSNSSLTPASSISHEKPPVVVDLKAEPFCPDPVHEAGGGTTEHLQDQIPKAQEERQGLDWDSAVGNRTQQAAGNSRYVSRTVTWSRSASLPRGFRRSEGSSSISSAITARPFGTKQARMSSVPRLYSVDDNQGLLLNAEKEDSLSASSKSSIKRQTAAANLRDQYQASVRQKKANQARQNGSEQRQEVRRFSLQSSSQILPQPYPNLPSYHNKSPILSSKAPTDSSKVDHSDMRVSLTLKPNSVPDFGFQTYWDSTGLKVKSIQPASPAEHCQLCVDDEIVAVDGVPVAHMTPNQWKDKMASSLQTGSLTMDIRRYGIKDWSNSKESLPNQPGQSRMTLNLTSAAPVLIGYPDHHANGVAPADTKTSKSSWEKEHGAQDKSKDGVLPESFSTTRSKESNSVTMQNQKRREEFFNEKGGSESAISDLQVPSLSPSTFSWSWDREEDRRRQEKWQEEQERLLQEQYQRDQERLEAEWRQAQQDAVEGRKLQENACEVSSGPERFCSSLFYNNGLTKKTQEDKQRPDGENLKEVGIRHQNDAPGAQNDKMSEKNWAEGSSGFARLSPAHRALSSSTPALSGPYKQSRGDPRRGLGRSVTKAERERQQILEEMKKRTQLLTDNSWIRQRSNSFHKEPVDVGASIKRYESLDNLDTLSSNMAAAFSYPRPHSAAGGYVVPSRNAASRYSTGSMSLQRNAYTDSSHYASVWAAADISEEQRLESRSVSETGSPIVSAVISNSSPLVPCDQHDVLQIEE</sequence>
<dbReference type="PROSITE" id="PS50021">
    <property type="entry name" value="CH"/>
    <property type="match status" value="1"/>
</dbReference>
<dbReference type="PRINTS" id="PR00888">
    <property type="entry name" value="SM22CALPONIN"/>
</dbReference>
<protein>
    <submittedName>
        <fullName evidence="5">LIM domain 7b</fullName>
    </submittedName>
</protein>
<keyword evidence="6" id="KW-1185">Reference proteome</keyword>
<feature type="domain" description="Calponin-homology (CH)" evidence="3">
    <location>
        <begin position="12"/>
        <end position="129"/>
    </location>
</feature>
<dbReference type="Gene3D" id="1.10.418.10">
    <property type="entry name" value="Calponin-like domain"/>
    <property type="match status" value="1"/>
</dbReference>
<dbReference type="PROSITE" id="PS50106">
    <property type="entry name" value="PDZ"/>
    <property type="match status" value="1"/>
</dbReference>
<evidence type="ECO:0000259" key="3">
    <source>
        <dbReference type="PROSITE" id="PS50021"/>
    </source>
</evidence>
<feature type="region of interest" description="Disordered" evidence="2">
    <location>
        <begin position="229"/>
        <end position="261"/>
    </location>
</feature>
<dbReference type="RefSeq" id="XP_017295379.1">
    <property type="nucleotide sequence ID" value="XM_017439890.3"/>
</dbReference>
<dbReference type="RefSeq" id="XP_017295370.1">
    <property type="nucleotide sequence ID" value="XM_017439881.3"/>
</dbReference>
<evidence type="ECO:0000256" key="1">
    <source>
        <dbReference type="SAM" id="Coils"/>
    </source>
</evidence>
<feature type="compositionally biased region" description="Basic and acidic residues" evidence="2">
    <location>
        <begin position="892"/>
        <end position="907"/>
    </location>
</feature>
<feature type="compositionally biased region" description="Low complexity" evidence="2">
    <location>
        <begin position="400"/>
        <end position="415"/>
    </location>
</feature>
<dbReference type="InterPro" id="IPR031865">
    <property type="entry name" value="DUF4757"/>
</dbReference>
<reference evidence="5" key="1">
    <citation type="submission" date="2025-08" db="UniProtKB">
        <authorList>
            <consortium name="Ensembl"/>
        </authorList>
    </citation>
    <scope>IDENTIFICATION</scope>
</reference>
<dbReference type="CDD" id="cd00136">
    <property type="entry name" value="PDZ_canonical"/>
    <property type="match status" value="1"/>
</dbReference>
<feature type="compositionally biased region" description="Basic and acidic residues" evidence="2">
    <location>
        <begin position="1037"/>
        <end position="1059"/>
    </location>
</feature>
<dbReference type="InterPro" id="IPR029978">
    <property type="entry name" value="LMO-7"/>
</dbReference>
<feature type="compositionally biased region" description="Basic and acidic residues" evidence="2">
    <location>
        <begin position="929"/>
        <end position="940"/>
    </location>
</feature>
<feature type="region of interest" description="Disordered" evidence="2">
    <location>
        <begin position="470"/>
        <end position="504"/>
    </location>
</feature>
<feature type="compositionally biased region" description="Polar residues" evidence="2">
    <location>
        <begin position="911"/>
        <end position="927"/>
    </location>
</feature>
<evidence type="ECO:0000313" key="5">
    <source>
        <dbReference type="Ensembl" id="ENSKMAP00000000240.1"/>
    </source>
</evidence>
<feature type="region of interest" description="Disordered" evidence="2">
    <location>
        <begin position="874"/>
        <end position="964"/>
    </location>
</feature>
<dbReference type="KEGG" id="kmr:108250140"/>
<feature type="compositionally biased region" description="Polar residues" evidence="2">
    <location>
        <begin position="675"/>
        <end position="691"/>
    </location>
</feature>
<dbReference type="PANTHER" id="PTHR46767:SF2">
    <property type="entry name" value="LIM DOMAIN 7B"/>
    <property type="match status" value="1"/>
</dbReference>
<evidence type="ECO:0000313" key="6">
    <source>
        <dbReference type="Proteomes" id="UP000264800"/>
    </source>
</evidence>
<dbReference type="Gene3D" id="2.30.42.10">
    <property type="match status" value="1"/>
</dbReference>
<feature type="compositionally biased region" description="Polar residues" evidence="2">
    <location>
        <begin position="731"/>
        <end position="747"/>
    </location>
</feature>
<dbReference type="SMART" id="SM00228">
    <property type="entry name" value="PDZ"/>
    <property type="match status" value="1"/>
</dbReference>
<feature type="region of interest" description="Disordered" evidence="2">
    <location>
        <begin position="309"/>
        <end position="334"/>
    </location>
</feature>
<dbReference type="PANTHER" id="PTHR46767">
    <property type="entry name" value="LIM DOMAIN ONLY PROTEIN 7"/>
    <property type="match status" value="1"/>
</dbReference>
<dbReference type="GO" id="GO:0023051">
    <property type="term" value="P:regulation of signaling"/>
    <property type="evidence" value="ECO:0007669"/>
    <property type="project" value="InterPro"/>
</dbReference>
<dbReference type="GeneID" id="108250140"/>
<dbReference type="InterPro" id="IPR001478">
    <property type="entry name" value="PDZ"/>
</dbReference>
<feature type="compositionally biased region" description="Low complexity" evidence="2">
    <location>
        <begin position="479"/>
        <end position="503"/>
    </location>
</feature>
<dbReference type="GeneTree" id="ENSGT00950000183159"/>
<dbReference type="InterPro" id="IPR041489">
    <property type="entry name" value="PDZ_6"/>
</dbReference>
<feature type="compositionally biased region" description="Polar residues" evidence="2">
    <location>
        <begin position="943"/>
        <end position="960"/>
    </location>
</feature>
<dbReference type="Proteomes" id="UP000264800">
    <property type="component" value="Unplaced"/>
</dbReference>
<dbReference type="InterPro" id="IPR001715">
    <property type="entry name" value="CH_dom"/>
</dbReference>
<accession>A0A3Q2ZCE0</accession>
<proteinExistence type="predicted"/>